<dbReference type="GO" id="GO:0008270">
    <property type="term" value="F:zinc ion binding"/>
    <property type="evidence" value="ECO:0007669"/>
    <property type="project" value="UniProtKB-KW"/>
</dbReference>
<feature type="domain" description="TAZ-type" evidence="7">
    <location>
        <begin position="269"/>
        <end position="367"/>
    </location>
</feature>
<dbReference type="GO" id="GO:0009751">
    <property type="term" value="P:response to salicylic acid"/>
    <property type="evidence" value="ECO:0007669"/>
    <property type="project" value="UniProtKB-ARBA"/>
</dbReference>
<reference evidence="8 9" key="1">
    <citation type="submission" date="2023-10" db="EMBL/GenBank/DDBJ databases">
        <title>Chromosome-scale genome assembly provides insights into flower coloration mechanisms of Canna indica.</title>
        <authorList>
            <person name="Li C."/>
        </authorList>
    </citation>
    <scope>NUCLEOTIDE SEQUENCE [LARGE SCALE GENOMIC DNA]</scope>
    <source>
        <tissue evidence="8">Flower</tissue>
    </source>
</reference>
<dbReference type="Gene3D" id="1.25.40.420">
    <property type="match status" value="1"/>
</dbReference>
<keyword evidence="3" id="KW-0863">Zinc-finger</keyword>
<dbReference type="CDD" id="cd14733">
    <property type="entry name" value="BACK"/>
    <property type="match status" value="1"/>
</dbReference>
<dbReference type="SUPFAM" id="SSF57933">
    <property type="entry name" value="TAZ domain"/>
    <property type="match status" value="1"/>
</dbReference>
<sequence>MACLELNSPQIFSTEQSYDGIFNLFTLGNTTAKDFNTQNAPKLHQLTTASIPQPPPLPAATYGAKKYSKHLNGCSFVLHETRKAWDKLFCQGYGADVRILTEDKGIILAHSGILGIASPVLRNMLEQAKIKEGFRKIKVPGVPSEAVREFIRFLYSSCYELDLLKKYVLHLLILSHAFAVPSLKRTCIELVEEEFLTVENVVDVLQLARLCDTPRLSFACTKMIIKYFKTISASDGWKAMKKANPSLEQELLVALVEEDSRKQDRIKRMEERKVYLQLYEAMDALLHICRDGCRTIGPRDKMLKDSETTCKYAACKGLESLVRHFSNCRIRVPGGCAQCKRMWQLLELHSQMCSEPDFCKVPLCRHFKDKMKHLSKKEEHKWKLLVSKVLAAKGTLSSIAARRLLVP</sequence>
<dbReference type="InterPro" id="IPR044513">
    <property type="entry name" value="BT1/2/3/4/5"/>
</dbReference>
<evidence type="ECO:0000256" key="3">
    <source>
        <dbReference type="ARBA" id="ARBA00022771"/>
    </source>
</evidence>
<dbReference type="EMBL" id="CP136891">
    <property type="protein sequence ID" value="WOK96502.1"/>
    <property type="molecule type" value="Genomic_DNA"/>
</dbReference>
<keyword evidence="4" id="KW-0833">Ubl conjugation pathway</keyword>
<dbReference type="PANTHER" id="PTHR46287:SF11">
    <property type="entry name" value="BTB_POZ AND TAZ DOMAIN-CONTAINING PROTEIN 4"/>
    <property type="match status" value="1"/>
</dbReference>
<dbReference type="InterPro" id="IPR000197">
    <property type="entry name" value="Znf_TAZ"/>
</dbReference>
<dbReference type="GO" id="GO:0042542">
    <property type="term" value="P:response to hydrogen peroxide"/>
    <property type="evidence" value="ECO:0007669"/>
    <property type="project" value="UniProtKB-ARBA"/>
</dbReference>
<evidence type="ECO:0000259" key="7">
    <source>
        <dbReference type="PROSITE" id="PS50134"/>
    </source>
</evidence>
<dbReference type="GO" id="GO:0009725">
    <property type="term" value="P:response to hormone"/>
    <property type="evidence" value="ECO:0007669"/>
    <property type="project" value="UniProtKB-ARBA"/>
</dbReference>
<dbReference type="InterPro" id="IPR035898">
    <property type="entry name" value="TAZ_dom_sf"/>
</dbReference>
<dbReference type="Gene3D" id="1.20.1020.10">
    <property type="entry name" value="TAZ domain"/>
    <property type="match status" value="1"/>
</dbReference>
<dbReference type="SMART" id="SM00225">
    <property type="entry name" value="BTB"/>
    <property type="match status" value="1"/>
</dbReference>
<dbReference type="InterPro" id="IPR011333">
    <property type="entry name" value="SKP1/BTB/POZ_sf"/>
</dbReference>
<keyword evidence="2" id="KW-0479">Metal-binding</keyword>
<evidence type="ECO:0000256" key="4">
    <source>
        <dbReference type="ARBA" id="ARBA00022786"/>
    </source>
</evidence>
<evidence type="ECO:0000256" key="1">
    <source>
        <dbReference type="ARBA" id="ARBA00004906"/>
    </source>
</evidence>
<evidence type="ECO:0000259" key="6">
    <source>
        <dbReference type="PROSITE" id="PS50097"/>
    </source>
</evidence>
<gene>
    <name evidence="8" type="ORF">Cni_G05209</name>
</gene>
<dbReference type="GO" id="GO:0005516">
    <property type="term" value="F:calmodulin binding"/>
    <property type="evidence" value="ECO:0007669"/>
    <property type="project" value="UniProtKB-ARBA"/>
</dbReference>
<dbReference type="FunFam" id="1.20.1020.10:FF:000004">
    <property type="entry name" value="BTB/POZ and TAZ domain-containing protein 2"/>
    <property type="match status" value="1"/>
</dbReference>
<accession>A0AAQ3Q574</accession>
<dbReference type="SUPFAM" id="SSF54695">
    <property type="entry name" value="POZ domain"/>
    <property type="match status" value="1"/>
</dbReference>
<evidence type="ECO:0000313" key="8">
    <source>
        <dbReference type="EMBL" id="WOK96502.1"/>
    </source>
</evidence>
<dbReference type="AlphaFoldDB" id="A0AAQ3Q574"/>
<dbReference type="PROSITE" id="PS50134">
    <property type="entry name" value="ZF_TAZ"/>
    <property type="match status" value="1"/>
</dbReference>
<protein>
    <submittedName>
        <fullName evidence="8">BTB/POZ and TAZ domain-containing protein 3</fullName>
    </submittedName>
</protein>
<name>A0AAQ3Q574_9LILI</name>
<dbReference type="PROSITE" id="PS50097">
    <property type="entry name" value="BTB"/>
    <property type="match status" value="1"/>
</dbReference>
<comment type="pathway">
    <text evidence="1">Protein modification; protein ubiquitination.</text>
</comment>
<dbReference type="PANTHER" id="PTHR46287">
    <property type="entry name" value="BTB/POZ AND TAZ DOMAIN-CONTAINING PROTEIN 3-RELATED"/>
    <property type="match status" value="1"/>
</dbReference>
<feature type="domain" description="BTB" evidence="6">
    <location>
        <begin position="95"/>
        <end position="163"/>
    </location>
</feature>
<dbReference type="GO" id="GO:0006355">
    <property type="term" value="P:regulation of DNA-templated transcription"/>
    <property type="evidence" value="ECO:0007669"/>
    <property type="project" value="UniProtKB-ARBA"/>
</dbReference>
<dbReference type="Gene3D" id="3.30.710.10">
    <property type="entry name" value="Potassium Channel Kv1.1, Chain A"/>
    <property type="match status" value="1"/>
</dbReference>
<proteinExistence type="predicted"/>
<organism evidence="8 9">
    <name type="scientific">Canna indica</name>
    <name type="common">Indian-shot</name>
    <dbReference type="NCBI Taxonomy" id="4628"/>
    <lineage>
        <taxon>Eukaryota</taxon>
        <taxon>Viridiplantae</taxon>
        <taxon>Streptophyta</taxon>
        <taxon>Embryophyta</taxon>
        <taxon>Tracheophyta</taxon>
        <taxon>Spermatophyta</taxon>
        <taxon>Magnoliopsida</taxon>
        <taxon>Liliopsida</taxon>
        <taxon>Zingiberales</taxon>
        <taxon>Cannaceae</taxon>
        <taxon>Canna</taxon>
    </lineage>
</organism>
<dbReference type="InterPro" id="IPR000210">
    <property type="entry name" value="BTB/POZ_dom"/>
</dbReference>
<keyword evidence="9" id="KW-1185">Reference proteome</keyword>
<evidence type="ECO:0000256" key="2">
    <source>
        <dbReference type="ARBA" id="ARBA00022723"/>
    </source>
</evidence>
<keyword evidence="5" id="KW-0862">Zinc</keyword>
<evidence type="ECO:0000313" key="9">
    <source>
        <dbReference type="Proteomes" id="UP001327560"/>
    </source>
</evidence>
<dbReference type="Pfam" id="PF00651">
    <property type="entry name" value="BTB"/>
    <property type="match status" value="1"/>
</dbReference>
<dbReference type="Pfam" id="PF02135">
    <property type="entry name" value="zf-TAZ"/>
    <property type="match status" value="1"/>
</dbReference>
<dbReference type="FunFam" id="1.25.40.420:FF:000012">
    <property type="entry name" value="BTB/POZ and TAZ domain-containing protein 2"/>
    <property type="match status" value="1"/>
</dbReference>
<evidence type="ECO:0000256" key="5">
    <source>
        <dbReference type="ARBA" id="ARBA00022833"/>
    </source>
</evidence>
<dbReference type="SMART" id="SM00551">
    <property type="entry name" value="ZnF_TAZ"/>
    <property type="match status" value="1"/>
</dbReference>
<dbReference type="Proteomes" id="UP001327560">
    <property type="component" value="Chromosome 2"/>
</dbReference>